<organism evidence="1 2">
    <name type="scientific">Roseburia intestinalis</name>
    <dbReference type="NCBI Taxonomy" id="166486"/>
    <lineage>
        <taxon>Bacteria</taxon>
        <taxon>Bacillati</taxon>
        <taxon>Bacillota</taxon>
        <taxon>Clostridia</taxon>
        <taxon>Lachnospirales</taxon>
        <taxon>Lachnospiraceae</taxon>
        <taxon>Roseburia</taxon>
    </lineage>
</organism>
<accession>A0A3R6K5L8</accession>
<gene>
    <name evidence="1" type="ORF">DWZ31_18455</name>
</gene>
<dbReference type="RefSeq" id="WP_118489450.1">
    <property type="nucleotide sequence ID" value="NZ_QRQN01000035.1"/>
</dbReference>
<dbReference type="Proteomes" id="UP000283586">
    <property type="component" value="Unassembled WGS sequence"/>
</dbReference>
<evidence type="ECO:0000313" key="2">
    <source>
        <dbReference type="Proteomes" id="UP000283586"/>
    </source>
</evidence>
<reference evidence="1 2" key="1">
    <citation type="submission" date="2018-08" db="EMBL/GenBank/DDBJ databases">
        <title>A genome reference for cultivated species of the human gut microbiota.</title>
        <authorList>
            <person name="Zou Y."/>
            <person name="Xue W."/>
            <person name="Luo G."/>
        </authorList>
    </citation>
    <scope>NUCLEOTIDE SEQUENCE [LARGE SCALE GENOMIC DNA]</scope>
    <source>
        <strain evidence="1 2">AF31-21AC</strain>
    </source>
</reference>
<proteinExistence type="predicted"/>
<evidence type="ECO:0000313" key="1">
    <source>
        <dbReference type="EMBL" id="RHN03503.1"/>
    </source>
</evidence>
<comment type="caution">
    <text evidence="1">The sequence shown here is derived from an EMBL/GenBank/DDBJ whole genome shotgun (WGS) entry which is preliminary data.</text>
</comment>
<name>A0A3R6K5L8_9FIRM</name>
<dbReference type="EMBL" id="QRQN01000035">
    <property type="protein sequence ID" value="RHN03503.1"/>
    <property type="molecule type" value="Genomic_DNA"/>
</dbReference>
<protein>
    <submittedName>
        <fullName evidence="1">Uncharacterized protein</fullName>
    </submittedName>
</protein>
<dbReference type="AlphaFoldDB" id="A0A3R6K5L8"/>
<sequence>MIIITDNITQIKYIKGVDKLYQVTDISFADMTIRAVETTTAALVPQNEVFGLDDLREFKIRLVNNGGMADIVDFCKFIKSV</sequence>